<dbReference type="InParanoid" id="A0A2J7QJF8"/>
<dbReference type="PROSITE" id="PS51747">
    <property type="entry name" value="CYT_DCMP_DEAMINASES_2"/>
    <property type="match status" value="1"/>
</dbReference>
<proteinExistence type="predicted"/>
<evidence type="ECO:0000313" key="3">
    <source>
        <dbReference type="EMBL" id="PNF28731.1"/>
    </source>
</evidence>
<feature type="domain" description="CMP/dCMP-type deaminase" evidence="2">
    <location>
        <begin position="1"/>
        <end position="126"/>
    </location>
</feature>
<evidence type="ECO:0000259" key="2">
    <source>
        <dbReference type="PROSITE" id="PS51747"/>
    </source>
</evidence>
<evidence type="ECO:0000256" key="1">
    <source>
        <dbReference type="ARBA" id="ARBA00022801"/>
    </source>
</evidence>
<dbReference type="GO" id="GO:0046872">
    <property type="term" value="F:metal ion binding"/>
    <property type="evidence" value="ECO:0007669"/>
    <property type="project" value="UniProtKB-KW"/>
</dbReference>
<organism evidence="3 4">
    <name type="scientific">Cryptotermes secundus</name>
    <dbReference type="NCBI Taxonomy" id="105785"/>
    <lineage>
        <taxon>Eukaryota</taxon>
        <taxon>Metazoa</taxon>
        <taxon>Ecdysozoa</taxon>
        <taxon>Arthropoda</taxon>
        <taxon>Hexapoda</taxon>
        <taxon>Insecta</taxon>
        <taxon>Pterygota</taxon>
        <taxon>Neoptera</taxon>
        <taxon>Polyneoptera</taxon>
        <taxon>Dictyoptera</taxon>
        <taxon>Blattodea</taxon>
        <taxon>Blattoidea</taxon>
        <taxon>Termitoidae</taxon>
        <taxon>Kalotermitidae</taxon>
        <taxon>Cryptotermitinae</taxon>
        <taxon>Cryptotermes</taxon>
    </lineage>
</organism>
<dbReference type="STRING" id="105785.A0A2J7QJF8"/>
<keyword evidence="4" id="KW-1185">Reference proteome</keyword>
<dbReference type="Proteomes" id="UP000235965">
    <property type="component" value="Unassembled WGS sequence"/>
</dbReference>
<dbReference type="FunCoup" id="A0A2J7QJF8">
    <property type="interactions" value="778"/>
</dbReference>
<dbReference type="AlphaFoldDB" id="A0A2J7QJF8"/>
<sequence length="164" mass="17956">MVNKWMDEALDLATEALKAGEVPVGCVFIYNGDVIAKGRNTVNETRNATRHAELNCMDQTAEWCMENVHDFATVMSAVQVWVTVEPCIMCASALHSLHVAGVMYGCKNDRFGGHISVLNTALLFPDPSPMVGGLESDRAMQLLKDFYKGTNANAPHPKVKKITT</sequence>
<dbReference type="PANTHER" id="PTHR11079:SF149">
    <property type="entry name" value="TRNA-SPECIFIC ADENOSINE DEAMINASE 2"/>
    <property type="match status" value="1"/>
</dbReference>
<dbReference type="PANTHER" id="PTHR11079">
    <property type="entry name" value="CYTOSINE DEAMINASE FAMILY MEMBER"/>
    <property type="match status" value="1"/>
</dbReference>
<gene>
    <name evidence="3" type="primary">adat2</name>
    <name evidence="3" type="ORF">B7P43_G07770</name>
</gene>
<dbReference type="GO" id="GO:0052717">
    <property type="term" value="F:tRNA-specific adenosine-34 deaminase activity"/>
    <property type="evidence" value="ECO:0007669"/>
    <property type="project" value="UniProtKB-EC"/>
</dbReference>
<dbReference type="SUPFAM" id="SSF53927">
    <property type="entry name" value="Cytidine deaminase-like"/>
    <property type="match status" value="1"/>
</dbReference>
<keyword evidence="1" id="KW-0378">Hydrolase</keyword>
<dbReference type="Gene3D" id="3.40.140.10">
    <property type="entry name" value="Cytidine Deaminase, domain 2"/>
    <property type="match status" value="1"/>
</dbReference>
<reference evidence="3 4" key="1">
    <citation type="submission" date="2017-12" db="EMBL/GenBank/DDBJ databases">
        <title>Hemimetabolous genomes reveal molecular basis of termite eusociality.</title>
        <authorList>
            <person name="Harrison M.C."/>
            <person name="Jongepier E."/>
            <person name="Robertson H.M."/>
            <person name="Arning N."/>
            <person name="Bitard-Feildel T."/>
            <person name="Chao H."/>
            <person name="Childers C.P."/>
            <person name="Dinh H."/>
            <person name="Doddapaneni H."/>
            <person name="Dugan S."/>
            <person name="Gowin J."/>
            <person name="Greiner C."/>
            <person name="Han Y."/>
            <person name="Hu H."/>
            <person name="Hughes D.S.T."/>
            <person name="Huylmans A.-K."/>
            <person name="Kemena C."/>
            <person name="Kremer L.P.M."/>
            <person name="Lee S.L."/>
            <person name="Lopez-Ezquerra A."/>
            <person name="Mallet L."/>
            <person name="Monroy-Kuhn J.M."/>
            <person name="Moser A."/>
            <person name="Murali S.C."/>
            <person name="Muzny D.M."/>
            <person name="Otani S."/>
            <person name="Piulachs M.-D."/>
            <person name="Poelchau M."/>
            <person name="Qu J."/>
            <person name="Schaub F."/>
            <person name="Wada-Katsumata A."/>
            <person name="Worley K.C."/>
            <person name="Xie Q."/>
            <person name="Ylla G."/>
            <person name="Poulsen M."/>
            <person name="Gibbs R.A."/>
            <person name="Schal C."/>
            <person name="Richards S."/>
            <person name="Belles X."/>
            <person name="Korb J."/>
            <person name="Bornberg-Bauer E."/>
        </authorList>
    </citation>
    <scope>NUCLEOTIDE SEQUENCE [LARGE SCALE GENOMIC DNA]</scope>
    <source>
        <tissue evidence="3">Whole body</tissue>
    </source>
</reference>
<dbReference type="Pfam" id="PF00383">
    <property type="entry name" value="dCMP_cyt_deam_1"/>
    <property type="match status" value="1"/>
</dbReference>
<dbReference type="GO" id="GO:0005737">
    <property type="term" value="C:cytoplasm"/>
    <property type="evidence" value="ECO:0007669"/>
    <property type="project" value="TreeGrafter"/>
</dbReference>
<dbReference type="OrthoDB" id="408702at2759"/>
<protein>
    <submittedName>
        <fullName evidence="3">tRNA-specific adenosine deaminase 2</fullName>
    </submittedName>
</protein>
<comment type="caution">
    <text evidence="3">The sequence shown here is derived from an EMBL/GenBank/DDBJ whole genome shotgun (WGS) entry which is preliminary data.</text>
</comment>
<dbReference type="InterPro" id="IPR016193">
    <property type="entry name" value="Cytidine_deaminase-like"/>
</dbReference>
<dbReference type="CDD" id="cd01285">
    <property type="entry name" value="nucleoside_deaminase"/>
    <property type="match status" value="1"/>
</dbReference>
<dbReference type="GO" id="GO:0005634">
    <property type="term" value="C:nucleus"/>
    <property type="evidence" value="ECO:0007669"/>
    <property type="project" value="TreeGrafter"/>
</dbReference>
<dbReference type="GO" id="GO:0002100">
    <property type="term" value="P:tRNA wobble adenosine to inosine editing"/>
    <property type="evidence" value="ECO:0007669"/>
    <property type="project" value="InterPro"/>
</dbReference>
<dbReference type="EMBL" id="NEVH01013555">
    <property type="protein sequence ID" value="PNF28731.1"/>
    <property type="molecule type" value="Genomic_DNA"/>
</dbReference>
<evidence type="ECO:0000313" key="4">
    <source>
        <dbReference type="Proteomes" id="UP000235965"/>
    </source>
</evidence>
<dbReference type="InterPro" id="IPR002125">
    <property type="entry name" value="CMP_dCMP_dom"/>
</dbReference>
<accession>A0A2J7QJF8</accession>
<name>A0A2J7QJF8_9NEOP</name>